<dbReference type="GO" id="GO:0004672">
    <property type="term" value="F:protein kinase activity"/>
    <property type="evidence" value="ECO:0007669"/>
    <property type="project" value="InterPro"/>
</dbReference>
<sequence length="359" mass="41104">MEDLLANRYQIQRLVGKGTFGSVYGALDLKTKKKVAIKVENITLSPSPIEKEIIVLKKLEGQEGFPKLHSYGIYKDHNYIVIEKLGKNLSQVFKDFSYSLSIPEVAYLGCQMIRRIATLHAHEIIHRDVKPSQFLTKGKTLYMVDFGSCKSFIYAGSFHIPMTEDVGFVGTLMFASRNAHAKIQLSRRDDLESMCYSLAYLLRGNLPWMDADSSKNTESKISLRKSMFSGPSIFEGFPAEFSQVLAYVNGLNFYYCPDYGFIYNSFKKIVDKFGKSNIRVLKKPKKTYRASSLNPRKRSESQKSIRNYIKPKIDTKKIIDTCFCPTEESDTLPEFKNRKTIANNCKVYKSETLHEKARQ</sequence>
<dbReference type="InterPro" id="IPR000719">
    <property type="entry name" value="Prot_kinase_dom"/>
</dbReference>
<feature type="domain" description="Protein kinase" evidence="3">
    <location>
        <begin position="9"/>
        <end position="313"/>
    </location>
</feature>
<dbReference type="GO" id="GO:0005524">
    <property type="term" value="F:ATP binding"/>
    <property type="evidence" value="ECO:0007669"/>
    <property type="project" value="UniProtKB-UniRule"/>
</dbReference>
<dbReference type="OrthoDB" id="10020333at2759"/>
<feature type="binding site" evidence="2">
    <location>
        <position position="38"/>
    </location>
    <ligand>
        <name>ATP</name>
        <dbReference type="ChEBI" id="CHEBI:30616"/>
    </ligand>
</feature>
<evidence type="ECO:0000313" key="5">
    <source>
        <dbReference type="Proteomes" id="UP000187209"/>
    </source>
</evidence>
<evidence type="ECO:0000313" key="4">
    <source>
        <dbReference type="EMBL" id="OMJ71059.1"/>
    </source>
</evidence>
<protein>
    <recommendedName>
        <fullName evidence="1">Casein kinase I</fullName>
    </recommendedName>
</protein>
<dbReference type="EMBL" id="MPUH01001026">
    <property type="protein sequence ID" value="OMJ71059.1"/>
    <property type="molecule type" value="Genomic_DNA"/>
</dbReference>
<dbReference type="SMART" id="SM00220">
    <property type="entry name" value="S_TKc"/>
    <property type="match status" value="1"/>
</dbReference>
<dbReference type="Pfam" id="PF00069">
    <property type="entry name" value="Pkinase"/>
    <property type="match status" value="1"/>
</dbReference>
<keyword evidence="5" id="KW-1185">Reference proteome</keyword>
<dbReference type="Gene3D" id="1.10.510.10">
    <property type="entry name" value="Transferase(Phosphotransferase) domain 1"/>
    <property type="match status" value="1"/>
</dbReference>
<name>A0A1R2B2S8_9CILI</name>
<dbReference type="Proteomes" id="UP000187209">
    <property type="component" value="Unassembled WGS sequence"/>
</dbReference>
<dbReference type="PANTHER" id="PTHR11909">
    <property type="entry name" value="CASEIN KINASE-RELATED"/>
    <property type="match status" value="1"/>
</dbReference>
<comment type="caution">
    <text evidence="4">The sequence shown here is derived from an EMBL/GenBank/DDBJ whole genome shotgun (WGS) entry which is preliminary data.</text>
</comment>
<keyword evidence="2" id="KW-0067">ATP-binding</keyword>
<evidence type="ECO:0000259" key="3">
    <source>
        <dbReference type="PROSITE" id="PS50011"/>
    </source>
</evidence>
<evidence type="ECO:0000256" key="2">
    <source>
        <dbReference type="PROSITE-ProRule" id="PRU10141"/>
    </source>
</evidence>
<evidence type="ECO:0000256" key="1">
    <source>
        <dbReference type="ARBA" id="ARBA00023860"/>
    </source>
</evidence>
<accession>A0A1R2B2S8</accession>
<dbReference type="InterPro" id="IPR050235">
    <property type="entry name" value="CK1_Ser-Thr_kinase"/>
</dbReference>
<dbReference type="PROSITE" id="PS50011">
    <property type="entry name" value="PROTEIN_KINASE_DOM"/>
    <property type="match status" value="1"/>
</dbReference>
<dbReference type="InterPro" id="IPR011009">
    <property type="entry name" value="Kinase-like_dom_sf"/>
</dbReference>
<dbReference type="SUPFAM" id="SSF56112">
    <property type="entry name" value="Protein kinase-like (PK-like)"/>
    <property type="match status" value="1"/>
</dbReference>
<dbReference type="AlphaFoldDB" id="A0A1R2B2S8"/>
<proteinExistence type="predicted"/>
<dbReference type="InterPro" id="IPR017441">
    <property type="entry name" value="Protein_kinase_ATP_BS"/>
</dbReference>
<gene>
    <name evidence="4" type="ORF">SteCoe_30815</name>
</gene>
<organism evidence="4 5">
    <name type="scientific">Stentor coeruleus</name>
    <dbReference type="NCBI Taxonomy" id="5963"/>
    <lineage>
        <taxon>Eukaryota</taxon>
        <taxon>Sar</taxon>
        <taxon>Alveolata</taxon>
        <taxon>Ciliophora</taxon>
        <taxon>Postciliodesmatophora</taxon>
        <taxon>Heterotrichea</taxon>
        <taxon>Heterotrichida</taxon>
        <taxon>Stentoridae</taxon>
        <taxon>Stentor</taxon>
    </lineage>
</organism>
<reference evidence="4 5" key="1">
    <citation type="submission" date="2016-11" db="EMBL/GenBank/DDBJ databases">
        <title>The macronuclear genome of Stentor coeruleus: a giant cell with tiny introns.</title>
        <authorList>
            <person name="Slabodnick M."/>
            <person name="Ruby J.G."/>
            <person name="Reiff S.B."/>
            <person name="Swart E.C."/>
            <person name="Gosai S."/>
            <person name="Prabakaran S."/>
            <person name="Witkowska E."/>
            <person name="Larue G.E."/>
            <person name="Fisher S."/>
            <person name="Freeman R.M."/>
            <person name="Gunawardena J."/>
            <person name="Chu W."/>
            <person name="Stover N.A."/>
            <person name="Gregory B.D."/>
            <person name="Nowacki M."/>
            <person name="Derisi J."/>
            <person name="Roy S.W."/>
            <person name="Marshall W.F."/>
            <person name="Sood P."/>
        </authorList>
    </citation>
    <scope>NUCLEOTIDE SEQUENCE [LARGE SCALE GENOMIC DNA]</scope>
    <source>
        <strain evidence="4">WM001</strain>
    </source>
</reference>
<keyword evidence="2" id="KW-0547">Nucleotide-binding</keyword>
<dbReference type="PROSITE" id="PS00107">
    <property type="entry name" value="PROTEIN_KINASE_ATP"/>
    <property type="match status" value="1"/>
</dbReference>